<feature type="region of interest" description="Disordered" evidence="1">
    <location>
        <begin position="35"/>
        <end position="77"/>
    </location>
</feature>
<dbReference type="EMBL" id="CP039126">
    <property type="protein sequence ID" value="QMW78220.1"/>
    <property type="molecule type" value="Genomic_DNA"/>
</dbReference>
<protein>
    <submittedName>
        <fullName evidence="2">Uncharacterized protein</fullName>
    </submittedName>
</protein>
<dbReference type="Proteomes" id="UP000515789">
    <property type="component" value="Chromosome"/>
</dbReference>
<proteinExistence type="predicted"/>
<dbReference type="AlphaFoldDB" id="A0A7G5MUC7"/>
<name>A0A7G5MUC7_9FIRM</name>
<organism evidence="2 3">
    <name type="scientific">Blautia producta</name>
    <dbReference type="NCBI Taxonomy" id="33035"/>
    <lineage>
        <taxon>Bacteria</taxon>
        <taxon>Bacillati</taxon>
        <taxon>Bacillota</taxon>
        <taxon>Clostridia</taxon>
        <taxon>Lachnospirales</taxon>
        <taxon>Lachnospiraceae</taxon>
        <taxon>Blautia</taxon>
    </lineage>
</organism>
<evidence type="ECO:0000313" key="2">
    <source>
        <dbReference type="EMBL" id="QMW78220.1"/>
    </source>
</evidence>
<gene>
    <name evidence="2" type="ORF">E5259_11775</name>
</gene>
<evidence type="ECO:0000256" key="1">
    <source>
        <dbReference type="SAM" id="MobiDB-lite"/>
    </source>
</evidence>
<sequence length="77" mass="8627">MFQWSAVEIHLPQLLNEEANADEFSNWEQVSSTAAERFVPRPPASPALSSPLPSPLIKKRRPKAPFLTAPSPFYAKH</sequence>
<reference evidence="2 3" key="1">
    <citation type="submission" date="2019-04" db="EMBL/GenBank/DDBJ databases">
        <authorList>
            <person name="Schori C."/>
            <person name="Ahrens C."/>
        </authorList>
    </citation>
    <scope>NUCLEOTIDE SEQUENCE [LARGE SCALE GENOMIC DNA]</scope>
    <source>
        <strain evidence="2 3">DSM 2950</strain>
    </source>
</reference>
<accession>A0A7G5MUC7</accession>
<evidence type="ECO:0000313" key="3">
    <source>
        <dbReference type="Proteomes" id="UP000515789"/>
    </source>
</evidence>